<dbReference type="OrthoDB" id="5876240at2759"/>
<dbReference type="AlphaFoldDB" id="A0A9K3PVZ9"/>
<proteinExistence type="predicted"/>
<keyword evidence="2" id="KW-1185">Reference proteome</keyword>
<protein>
    <submittedName>
        <fullName evidence="1">Uncharacterized protein</fullName>
    </submittedName>
</protein>
<sequence>MKMVKRVGLGAVCSAPLHLMKPSKVIKTKYPNTLGRPRIEQLLALRKEVRSLNNKPQVCIVFRHDDFPNEELYCHQRFCRVEQEGPLENVFGEVDEVEGVDDEHPTVEVPGEVSGSVARSEDAFCAMKVLMWTMTMNQPLKTSLLPEKSSTTSRHGDGVEGAPGNSLVILMIRRN</sequence>
<evidence type="ECO:0000313" key="1">
    <source>
        <dbReference type="EMBL" id="KAG7361812.1"/>
    </source>
</evidence>
<organism evidence="1 2">
    <name type="scientific">Nitzschia inconspicua</name>
    <dbReference type="NCBI Taxonomy" id="303405"/>
    <lineage>
        <taxon>Eukaryota</taxon>
        <taxon>Sar</taxon>
        <taxon>Stramenopiles</taxon>
        <taxon>Ochrophyta</taxon>
        <taxon>Bacillariophyta</taxon>
        <taxon>Bacillariophyceae</taxon>
        <taxon>Bacillariophycidae</taxon>
        <taxon>Bacillariales</taxon>
        <taxon>Bacillariaceae</taxon>
        <taxon>Nitzschia</taxon>
    </lineage>
</organism>
<gene>
    <name evidence="1" type="ORF">IV203_036913</name>
</gene>
<dbReference type="Proteomes" id="UP000693970">
    <property type="component" value="Unassembled WGS sequence"/>
</dbReference>
<comment type="caution">
    <text evidence="1">The sequence shown here is derived from an EMBL/GenBank/DDBJ whole genome shotgun (WGS) entry which is preliminary data.</text>
</comment>
<reference evidence="1" key="1">
    <citation type="journal article" date="2021" name="Sci. Rep.">
        <title>Diploid genomic architecture of Nitzschia inconspicua, an elite biomass production diatom.</title>
        <authorList>
            <person name="Oliver A."/>
            <person name="Podell S."/>
            <person name="Pinowska A."/>
            <person name="Traller J.C."/>
            <person name="Smith S.R."/>
            <person name="McClure R."/>
            <person name="Beliaev A."/>
            <person name="Bohutskyi P."/>
            <person name="Hill E.A."/>
            <person name="Rabines A."/>
            <person name="Zheng H."/>
            <person name="Allen L.Z."/>
            <person name="Kuo A."/>
            <person name="Grigoriev I.V."/>
            <person name="Allen A.E."/>
            <person name="Hazlebeck D."/>
            <person name="Allen E.E."/>
        </authorList>
    </citation>
    <scope>NUCLEOTIDE SEQUENCE</scope>
    <source>
        <strain evidence="1">Hildebrandi</strain>
    </source>
</reference>
<dbReference type="EMBL" id="JAGRRH010000013">
    <property type="protein sequence ID" value="KAG7361812.1"/>
    <property type="molecule type" value="Genomic_DNA"/>
</dbReference>
<name>A0A9K3PVZ9_9STRA</name>
<accession>A0A9K3PVZ9</accession>
<evidence type="ECO:0000313" key="2">
    <source>
        <dbReference type="Proteomes" id="UP000693970"/>
    </source>
</evidence>
<reference evidence="1" key="2">
    <citation type="submission" date="2021-04" db="EMBL/GenBank/DDBJ databases">
        <authorList>
            <person name="Podell S."/>
        </authorList>
    </citation>
    <scope>NUCLEOTIDE SEQUENCE</scope>
    <source>
        <strain evidence="1">Hildebrandi</strain>
    </source>
</reference>